<gene>
    <name evidence="2" type="ORF">QBC36DRAFT_301807</name>
</gene>
<sequence>MSESSARSRTNLHTVPSPEGYPRPKLPIQDTGTSDPRCRHPSSHGRLESTKSCNRPDQQDDIENQKGTSTLIGTPPPLCILEGQKPLPKSTSGRVIGPAHIRYIHLNMHAAGRATTTADTHGYTPRDDFYNEAEKWISHSGTTTSIATASRRGRLCGERDEWRRRREESRIPCWSLESQRKSHFVIDGLLVVVFDDLWTL</sequence>
<feature type="compositionally biased region" description="Polar residues" evidence="1">
    <location>
        <begin position="1"/>
        <end position="14"/>
    </location>
</feature>
<evidence type="ECO:0000313" key="3">
    <source>
        <dbReference type="Proteomes" id="UP001302321"/>
    </source>
</evidence>
<dbReference type="Proteomes" id="UP001302321">
    <property type="component" value="Unassembled WGS sequence"/>
</dbReference>
<accession>A0AAN7A702</accession>
<feature type="region of interest" description="Disordered" evidence="1">
    <location>
        <begin position="1"/>
        <end position="85"/>
    </location>
</feature>
<proteinExistence type="predicted"/>
<evidence type="ECO:0000313" key="2">
    <source>
        <dbReference type="EMBL" id="KAK4175644.1"/>
    </source>
</evidence>
<name>A0AAN7A702_9PEZI</name>
<keyword evidence="3" id="KW-1185">Reference proteome</keyword>
<dbReference type="AlphaFoldDB" id="A0AAN7A702"/>
<reference evidence="2" key="2">
    <citation type="submission" date="2023-05" db="EMBL/GenBank/DDBJ databases">
        <authorList>
            <consortium name="Lawrence Berkeley National Laboratory"/>
            <person name="Steindorff A."/>
            <person name="Hensen N."/>
            <person name="Bonometti L."/>
            <person name="Westerberg I."/>
            <person name="Brannstrom I.O."/>
            <person name="Guillou S."/>
            <person name="Cros-Aarteil S."/>
            <person name="Calhoun S."/>
            <person name="Haridas S."/>
            <person name="Kuo A."/>
            <person name="Mondo S."/>
            <person name="Pangilinan J."/>
            <person name="Riley R."/>
            <person name="Labutti K."/>
            <person name="Andreopoulos B."/>
            <person name="Lipzen A."/>
            <person name="Chen C."/>
            <person name="Yanf M."/>
            <person name="Daum C."/>
            <person name="Ng V."/>
            <person name="Clum A."/>
            <person name="Ohm R."/>
            <person name="Martin F."/>
            <person name="Silar P."/>
            <person name="Natvig D."/>
            <person name="Lalanne C."/>
            <person name="Gautier V."/>
            <person name="Ament-Velasquez S.L."/>
            <person name="Kruys A."/>
            <person name="Hutchinson M.I."/>
            <person name="Powell A.J."/>
            <person name="Barry K."/>
            <person name="Miller A.N."/>
            <person name="Grigoriev I.V."/>
            <person name="Debuchy R."/>
            <person name="Gladieux P."/>
            <person name="Thoren M.H."/>
            <person name="Johannesson H."/>
        </authorList>
    </citation>
    <scope>NUCLEOTIDE SEQUENCE</scope>
    <source>
        <strain evidence="2">CBS 892.96</strain>
    </source>
</reference>
<organism evidence="2 3">
    <name type="scientific">Triangularia setosa</name>
    <dbReference type="NCBI Taxonomy" id="2587417"/>
    <lineage>
        <taxon>Eukaryota</taxon>
        <taxon>Fungi</taxon>
        <taxon>Dikarya</taxon>
        <taxon>Ascomycota</taxon>
        <taxon>Pezizomycotina</taxon>
        <taxon>Sordariomycetes</taxon>
        <taxon>Sordariomycetidae</taxon>
        <taxon>Sordariales</taxon>
        <taxon>Podosporaceae</taxon>
        <taxon>Triangularia</taxon>
    </lineage>
</organism>
<evidence type="ECO:0000256" key="1">
    <source>
        <dbReference type="SAM" id="MobiDB-lite"/>
    </source>
</evidence>
<reference evidence="2" key="1">
    <citation type="journal article" date="2023" name="Mol. Phylogenet. Evol.">
        <title>Genome-scale phylogeny and comparative genomics of the fungal order Sordariales.</title>
        <authorList>
            <person name="Hensen N."/>
            <person name="Bonometti L."/>
            <person name="Westerberg I."/>
            <person name="Brannstrom I.O."/>
            <person name="Guillou S."/>
            <person name="Cros-Aarteil S."/>
            <person name="Calhoun S."/>
            <person name="Haridas S."/>
            <person name="Kuo A."/>
            <person name="Mondo S."/>
            <person name="Pangilinan J."/>
            <person name="Riley R."/>
            <person name="LaButti K."/>
            <person name="Andreopoulos B."/>
            <person name="Lipzen A."/>
            <person name="Chen C."/>
            <person name="Yan M."/>
            <person name="Daum C."/>
            <person name="Ng V."/>
            <person name="Clum A."/>
            <person name="Steindorff A."/>
            <person name="Ohm R.A."/>
            <person name="Martin F."/>
            <person name="Silar P."/>
            <person name="Natvig D.O."/>
            <person name="Lalanne C."/>
            <person name="Gautier V."/>
            <person name="Ament-Velasquez S.L."/>
            <person name="Kruys A."/>
            <person name="Hutchinson M.I."/>
            <person name="Powell A.J."/>
            <person name="Barry K."/>
            <person name="Miller A.N."/>
            <person name="Grigoriev I.V."/>
            <person name="Debuchy R."/>
            <person name="Gladieux P."/>
            <person name="Hiltunen Thoren M."/>
            <person name="Johannesson H."/>
        </authorList>
    </citation>
    <scope>NUCLEOTIDE SEQUENCE</scope>
    <source>
        <strain evidence="2">CBS 892.96</strain>
    </source>
</reference>
<protein>
    <submittedName>
        <fullName evidence="2">Uncharacterized protein</fullName>
    </submittedName>
</protein>
<comment type="caution">
    <text evidence="2">The sequence shown here is derived from an EMBL/GenBank/DDBJ whole genome shotgun (WGS) entry which is preliminary data.</text>
</comment>
<dbReference type="EMBL" id="MU866226">
    <property type="protein sequence ID" value="KAK4175644.1"/>
    <property type="molecule type" value="Genomic_DNA"/>
</dbReference>